<dbReference type="PRINTS" id="PR00598">
    <property type="entry name" value="HTHMARR"/>
</dbReference>
<dbReference type="SMART" id="SM00347">
    <property type="entry name" value="HTH_MARR"/>
    <property type="match status" value="1"/>
</dbReference>
<dbReference type="AlphaFoldDB" id="A0AAU7FRG2"/>
<dbReference type="PANTHER" id="PTHR33164">
    <property type="entry name" value="TRANSCRIPTIONAL REGULATOR, MARR FAMILY"/>
    <property type="match status" value="1"/>
</dbReference>
<evidence type="ECO:0000259" key="4">
    <source>
        <dbReference type="PROSITE" id="PS50995"/>
    </source>
</evidence>
<evidence type="ECO:0000256" key="3">
    <source>
        <dbReference type="ARBA" id="ARBA00023163"/>
    </source>
</evidence>
<dbReference type="RefSeq" id="WP_202394234.1">
    <property type="nucleotide sequence ID" value="NZ_CP157353.1"/>
</dbReference>
<dbReference type="InterPro" id="IPR023187">
    <property type="entry name" value="Tscrpt_reg_MarR-type_CS"/>
</dbReference>
<keyword evidence="3" id="KW-0804">Transcription</keyword>
<dbReference type="GO" id="GO:0003677">
    <property type="term" value="F:DNA binding"/>
    <property type="evidence" value="ECO:0007669"/>
    <property type="project" value="UniProtKB-KW"/>
</dbReference>
<dbReference type="GeneID" id="66363902"/>
<dbReference type="EMBL" id="CP157353">
    <property type="protein sequence ID" value="XBM06048.1"/>
    <property type="molecule type" value="Genomic_DNA"/>
</dbReference>
<organism evidence="5">
    <name type="scientific">Bacillus sp. BS1807G30</name>
    <dbReference type="NCBI Taxonomy" id="3153756"/>
    <lineage>
        <taxon>Bacteria</taxon>
        <taxon>Bacillati</taxon>
        <taxon>Bacillota</taxon>
        <taxon>Bacilli</taxon>
        <taxon>Bacillales</taxon>
        <taxon>Bacillaceae</taxon>
        <taxon>Bacillus</taxon>
    </lineage>
</organism>
<dbReference type="Gene3D" id="1.10.10.10">
    <property type="entry name" value="Winged helix-like DNA-binding domain superfamily/Winged helix DNA-binding domain"/>
    <property type="match status" value="1"/>
</dbReference>
<evidence type="ECO:0000313" key="5">
    <source>
        <dbReference type="EMBL" id="XBM06048.1"/>
    </source>
</evidence>
<dbReference type="GO" id="GO:0003700">
    <property type="term" value="F:DNA-binding transcription factor activity"/>
    <property type="evidence" value="ECO:0007669"/>
    <property type="project" value="InterPro"/>
</dbReference>
<sequence length="151" mass="17601">MTVTSKTTMIQELNQIEARIHQKLRLEFEELFVDELTDKQHIVLDFVERKGGSSPIQIAQQLGITQSAVSQLLNTLEKKEWVRRSINPQNRRELHVELSEKAKTYLENMRKIELAIIEKYYSKLSLEEINTLTSIYTKLDQLIVDQNEGEG</sequence>
<dbReference type="PANTHER" id="PTHR33164:SF43">
    <property type="entry name" value="HTH-TYPE TRANSCRIPTIONAL REPRESSOR YETL"/>
    <property type="match status" value="1"/>
</dbReference>
<accession>A0AAU7FRG2</accession>
<dbReference type="PROSITE" id="PS50995">
    <property type="entry name" value="HTH_MARR_2"/>
    <property type="match status" value="1"/>
</dbReference>
<dbReference type="InterPro" id="IPR039422">
    <property type="entry name" value="MarR/SlyA-like"/>
</dbReference>
<evidence type="ECO:0000256" key="1">
    <source>
        <dbReference type="ARBA" id="ARBA00023015"/>
    </source>
</evidence>
<dbReference type="InterPro" id="IPR000835">
    <property type="entry name" value="HTH_MarR-typ"/>
</dbReference>
<dbReference type="InterPro" id="IPR036390">
    <property type="entry name" value="WH_DNA-bd_sf"/>
</dbReference>
<keyword evidence="1" id="KW-0805">Transcription regulation</keyword>
<dbReference type="Pfam" id="PF12802">
    <property type="entry name" value="MarR_2"/>
    <property type="match status" value="1"/>
</dbReference>
<reference evidence="5" key="1">
    <citation type="submission" date="2024-05" db="EMBL/GenBank/DDBJ databases">
        <authorList>
            <person name="Liu Z."/>
        </authorList>
    </citation>
    <scope>NUCLEOTIDE SEQUENCE</scope>
    <source>
        <strain evidence="5">BS1807G30</strain>
    </source>
</reference>
<dbReference type="InterPro" id="IPR036388">
    <property type="entry name" value="WH-like_DNA-bd_sf"/>
</dbReference>
<dbReference type="PROSITE" id="PS01117">
    <property type="entry name" value="HTH_MARR_1"/>
    <property type="match status" value="1"/>
</dbReference>
<dbReference type="GO" id="GO:0006950">
    <property type="term" value="P:response to stress"/>
    <property type="evidence" value="ECO:0007669"/>
    <property type="project" value="TreeGrafter"/>
</dbReference>
<feature type="domain" description="HTH marR-type" evidence="4">
    <location>
        <begin position="6"/>
        <end position="141"/>
    </location>
</feature>
<proteinExistence type="predicted"/>
<name>A0AAU7FRG2_9BACI</name>
<evidence type="ECO:0000256" key="2">
    <source>
        <dbReference type="ARBA" id="ARBA00023125"/>
    </source>
</evidence>
<protein>
    <submittedName>
        <fullName evidence="5">MarR family transcriptional regulator</fullName>
    </submittedName>
</protein>
<keyword evidence="2" id="KW-0238">DNA-binding</keyword>
<gene>
    <name evidence="5" type="ORF">ABG082_12040</name>
</gene>
<dbReference type="SUPFAM" id="SSF46785">
    <property type="entry name" value="Winged helix' DNA-binding domain"/>
    <property type="match status" value="1"/>
</dbReference>